<evidence type="ECO:0000313" key="2">
    <source>
        <dbReference type="EMBL" id="PIK33442.1"/>
    </source>
</evidence>
<gene>
    <name evidence="2" type="ORF">BSL78_29747</name>
</gene>
<evidence type="ECO:0000313" key="3">
    <source>
        <dbReference type="Proteomes" id="UP000230750"/>
    </source>
</evidence>
<proteinExistence type="predicted"/>
<name>A0A2G8JCH1_STIJA</name>
<dbReference type="CDD" id="cd00063">
    <property type="entry name" value="FN3"/>
    <property type="match status" value="1"/>
</dbReference>
<evidence type="ECO:0000259" key="1">
    <source>
        <dbReference type="PROSITE" id="PS50853"/>
    </source>
</evidence>
<dbReference type="EMBL" id="MRZV01002561">
    <property type="protein sequence ID" value="PIK33442.1"/>
    <property type="molecule type" value="Genomic_DNA"/>
</dbReference>
<reference evidence="2 3" key="1">
    <citation type="journal article" date="2017" name="PLoS Biol.">
        <title>The sea cucumber genome provides insights into morphological evolution and visceral regeneration.</title>
        <authorList>
            <person name="Zhang X."/>
            <person name="Sun L."/>
            <person name="Yuan J."/>
            <person name="Sun Y."/>
            <person name="Gao Y."/>
            <person name="Zhang L."/>
            <person name="Li S."/>
            <person name="Dai H."/>
            <person name="Hamel J.F."/>
            <person name="Liu C."/>
            <person name="Yu Y."/>
            <person name="Liu S."/>
            <person name="Lin W."/>
            <person name="Guo K."/>
            <person name="Jin S."/>
            <person name="Xu P."/>
            <person name="Storey K.B."/>
            <person name="Huan P."/>
            <person name="Zhang T."/>
            <person name="Zhou Y."/>
            <person name="Zhang J."/>
            <person name="Lin C."/>
            <person name="Li X."/>
            <person name="Xing L."/>
            <person name="Huo D."/>
            <person name="Sun M."/>
            <person name="Wang L."/>
            <person name="Mercier A."/>
            <person name="Li F."/>
            <person name="Yang H."/>
            <person name="Xiang J."/>
        </authorList>
    </citation>
    <scope>NUCLEOTIDE SEQUENCE [LARGE SCALE GENOMIC DNA]</scope>
    <source>
        <strain evidence="2">Shaxun</strain>
        <tissue evidence="2">Muscle</tissue>
    </source>
</reference>
<dbReference type="InterPro" id="IPR003961">
    <property type="entry name" value="FN3_dom"/>
</dbReference>
<comment type="caution">
    <text evidence="2">The sequence shown here is derived from an EMBL/GenBank/DDBJ whole genome shotgun (WGS) entry which is preliminary data.</text>
</comment>
<dbReference type="STRING" id="307972.A0A2G8JCH1"/>
<organism evidence="2 3">
    <name type="scientific">Stichopus japonicus</name>
    <name type="common">Sea cucumber</name>
    <dbReference type="NCBI Taxonomy" id="307972"/>
    <lineage>
        <taxon>Eukaryota</taxon>
        <taxon>Metazoa</taxon>
        <taxon>Echinodermata</taxon>
        <taxon>Eleutherozoa</taxon>
        <taxon>Echinozoa</taxon>
        <taxon>Holothuroidea</taxon>
        <taxon>Aspidochirotacea</taxon>
        <taxon>Aspidochirotida</taxon>
        <taxon>Stichopodidae</taxon>
        <taxon>Apostichopus</taxon>
    </lineage>
</organism>
<sequence>QTTFFANTREFEHSVGDLIPDTEYEFSVQTIVEGVTSGYSVAVRNTTLSETDGQAPRLLTVVQLMLDFPNYIHATLNWLPPLERTEEVSGYNVQFSTVAEPSELDWQNLPVEGAVMAATVPKLTTNITASFRIQAFFFAGVSLGPFSPVISFITPVSAQGGILTEAIGNKERQGKRGGGQGVMGWEGKY</sequence>
<protein>
    <submittedName>
        <fullName evidence="2">Putative fibronectin</fullName>
    </submittedName>
</protein>
<accession>A0A2G8JCH1</accession>
<dbReference type="PROSITE" id="PS50853">
    <property type="entry name" value="FN3"/>
    <property type="match status" value="2"/>
</dbReference>
<dbReference type="OrthoDB" id="114660at2759"/>
<dbReference type="AlphaFoldDB" id="A0A2G8JCH1"/>
<dbReference type="Gene3D" id="2.60.40.10">
    <property type="entry name" value="Immunoglobulins"/>
    <property type="match status" value="1"/>
</dbReference>
<feature type="domain" description="Fibronectin type-III" evidence="1">
    <location>
        <begin position="1"/>
        <end position="50"/>
    </location>
</feature>
<keyword evidence="3" id="KW-1185">Reference proteome</keyword>
<feature type="domain" description="Fibronectin type-III" evidence="1">
    <location>
        <begin position="55"/>
        <end position="157"/>
    </location>
</feature>
<dbReference type="InterPro" id="IPR036116">
    <property type="entry name" value="FN3_sf"/>
</dbReference>
<dbReference type="SUPFAM" id="SSF49265">
    <property type="entry name" value="Fibronectin type III"/>
    <property type="match status" value="1"/>
</dbReference>
<dbReference type="Proteomes" id="UP000230750">
    <property type="component" value="Unassembled WGS sequence"/>
</dbReference>
<feature type="non-terminal residue" evidence="2">
    <location>
        <position position="1"/>
    </location>
</feature>
<dbReference type="InterPro" id="IPR013783">
    <property type="entry name" value="Ig-like_fold"/>
</dbReference>